<dbReference type="Gene3D" id="4.10.860.10">
    <property type="entry name" value="UVR domain"/>
    <property type="match status" value="1"/>
</dbReference>
<name>A0ABR8PWY0_9CLOT</name>
<organism evidence="2 3">
    <name type="scientific">Clostridium cibarium</name>
    <dbReference type="NCBI Taxonomy" id="2762247"/>
    <lineage>
        <taxon>Bacteria</taxon>
        <taxon>Bacillati</taxon>
        <taxon>Bacillota</taxon>
        <taxon>Clostridia</taxon>
        <taxon>Eubacteriales</taxon>
        <taxon>Clostridiaceae</taxon>
        <taxon>Clostridium</taxon>
    </lineage>
</organism>
<dbReference type="Proteomes" id="UP000627781">
    <property type="component" value="Unassembled WGS sequence"/>
</dbReference>
<sequence length="178" mass="20512">MLCERCNKNEAKIHLIKLINGKKTETWLCEKCAKELSDIPLKASMAEGAGMPFQNILSGFFETLDKTKKIEIVCKNCGLTYSQFKKSGQLGCSKCYESFNDLLSPRIKRIQGDLEHVGKIPVREGNEVIQRKRIKKLKEDLQKAVIKEEYERAAVLRDEIKLLESQREVKIDHEELDR</sequence>
<dbReference type="PANTHER" id="PTHR38430:SF1">
    <property type="entry name" value="PROTEIN-ARGININE KINASE ACTIVATOR PROTEIN"/>
    <property type="match status" value="1"/>
</dbReference>
<dbReference type="InterPro" id="IPR025542">
    <property type="entry name" value="YacH"/>
</dbReference>
<dbReference type="RefSeq" id="WP_143318475.1">
    <property type="nucleotide sequence ID" value="NZ_JACSRA010000027.1"/>
</dbReference>
<protein>
    <submittedName>
        <fullName evidence="2">UvrB/UvrC motif-containing protein</fullName>
    </submittedName>
</protein>
<dbReference type="PANTHER" id="PTHR38430">
    <property type="entry name" value="PROTEIN-ARGININE KINASE ACTIVATOR PROTEIN"/>
    <property type="match status" value="1"/>
</dbReference>
<dbReference type="EMBL" id="JACSRA010000027">
    <property type="protein sequence ID" value="MBD7912675.1"/>
    <property type="molecule type" value="Genomic_DNA"/>
</dbReference>
<dbReference type="SUPFAM" id="SSF46600">
    <property type="entry name" value="C-terminal UvrC-binding domain of UvrB"/>
    <property type="match status" value="1"/>
</dbReference>
<evidence type="ECO:0000259" key="1">
    <source>
        <dbReference type="PROSITE" id="PS50151"/>
    </source>
</evidence>
<evidence type="ECO:0000313" key="3">
    <source>
        <dbReference type="Proteomes" id="UP000627781"/>
    </source>
</evidence>
<keyword evidence="3" id="KW-1185">Reference proteome</keyword>
<proteinExistence type="predicted"/>
<dbReference type="InterPro" id="IPR001943">
    <property type="entry name" value="UVR_dom"/>
</dbReference>
<gene>
    <name evidence="2" type="ORF">H9661_15090</name>
</gene>
<accession>A0ABR8PWY0</accession>
<reference evidence="2 3" key="1">
    <citation type="submission" date="2020-08" db="EMBL/GenBank/DDBJ databases">
        <title>A Genomic Blueprint of the Chicken Gut Microbiome.</title>
        <authorList>
            <person name="Gilroy R."/>
            <person name="Ravi A."/>
            <person name="Getino M."/>
            <person name="Pursley I."/>
            <person name="Horton D.L."/>
            <person name="Alikhan N.-F."/>
            <person name="Baker D."/>
            <person name="Gharbi K."/>
            <person name="Hall N."/>
            <person name="Watson M."/>
            <person name="Adriaenssens E.M."/>
            <person name="Foster-Nyarko E."/>
            <person name="Jarju S."/>
            <person name="Secka A."/>
            <person name="Antonio M."/>
            <person name="Oren A."/>
            <person name="Chaudhuri R."/>
            <person name="La Ragione R.M."/>
            <person name="Hildebrand F."/>
            <person name="Pallen M.J."/>
        </authorList>
    </citation>
    <scope>NUCLEOTIDE SEQUENCE [LARGE SCALE GENOMIC DNA]</scope>
    <source>
        <strain evidence="2 3">Sa3CVN1</strain>
    </source>
</reference>
<feature type="domain" description="UVR" evidence="1">
    <location>
        <begin position="131"/>
        <end position="166"/>
    </location>
</feature>
<dbReference type="Pfam" id="PF02151">
    <property type="entry name" value="UVR"/>
    <property type="match status" value="1"/>
</dbReference>
<dbReference type="InterPro" id="IPR036876">
    <property type="entry name" value="UVR_dom_sf"/>
</dbReference>
<dbReference type="PIRSF" id="PIRSF015034">
    <property type="entry name" value="YacH"/>
    <property type="match status" value="1"/>
</dbReference>
<dbReference type="PROSITE" id="PS50151">
    <property type="entry name" value="UVR"/>
    <property type="match status" value="1"/>
</dbReference>
<evidence type="ECO:0000313" key="2">
    <source>
        <dbReference type="EMBL" id="MBD7912675.1"/>
    </source>
</evidence>
<comment type="caution">
    <text evidence="2">The sequence shown here is derived from an EMBL/GenBank/DDBJ whole genome shotgun (WGS) entry which is preliminary data.</text>
</comment>